<reference evidence="1" key="1">
    <citation type="submission" date="2020-01" db="EMBL/GenBank/DDBJ databases">
        <authorList>
            <person name="Richard D."/>
        </authorList>
    </citation>
    <scope>NUCLEOTIDE SEQUENCE</scope>
    <source>
        <strain evidence="1">JP541</strain>
    </source>
</reference>
<gene>
    <name evidence="1" type="ORF">GUH15_26405</name>
</gene>
<feature type="non-terminal residue" evidence="1">
    <location>
        <position position="83"/>
    </location>
</feature>
<comment type="caution">
    <text evidence="1">The sequence shown here is derived from an EMBL/GenBank/DDBJ whole genome shotgun (WGS) entry which is preliminary data.</text>
</comment>
<protein>
    <submittedName>
        <fullName evidence="1">ISNCY family transposase</fullName>
    </submittedName>
</protein>
<dbReference type="Proteomes" id="UP000653002">
    <property type="component" value="Unassembled WGS sequence"/>
</dbReference>
<dbReference type="AlphaFoldDB" id="A0A8I0H395"/>
<dbReference type="EMBL" id="JAABFR010002241">
    <property type="protein sequence ID" value="MBD4339514.1"/>
    <property type="molecule type" value="Genomic_DNA"/>
</dbReference>
<name>A0A8I0H395_XANCI</name>
<accession>A0A8I0H395</accession>
<evidence type="ECO:0000313" key="1">
    <source>
        <dbReference type="EMBL" id="MBD4339514.1"/>
    </source>
</evidence>
<proteinExistence type="predicted"/>
<sequence>TKVPDASKITRFKQDFLDDLQLVFDKLVDITEPICQAVDSAKADMTIFDSSGIEAFVTENNPKYANRIIRQLKAYAKANSFDK</sequence>
<evidence type="ECO:0000313" key="2">
    <source>
        <dbReference type="Proteomes" id="UP000653002"/>
    </source>
</evidence>
<feature type="non-terminal residue" evidence="1">
    <location>
        <position position="1"/>
    </location>
</feature>
<organism evidence="1 2">
    <name type="scientific">Xanthomonas citri pv. citri</name>
    <dbReference type="NCBI Taxonomy" id="611301"/>
    <lineage>
        <taxon>Bacteria</taxon>
        <taxon>Pseudomonadati</taxon>
        <taxon>Pseudomonadota</taxon>
        <taxon>Gammaproteobacteria</taxon>
        <taxon>Lysobacterales</taxon>
        <taxon>Lysobacteraceae</taxon>
        <taxon>Xanthomonas</taxon>
    </lineage>
</organism>